<dbReference type="EMBL" id="JAVRHV010000004">
    <property type="protein sequence ID" value="MDT0553592.1"/>
    <property type="molecule type" value="Genomic_DNA"/>
</dbReference>
<dbReference type="Gene3D" id="1.20.120.450">
    <property type="entry name" value="dinb family like domain"/>
    <property type="match status" value="1"/>
</dbReference>
<dbReference type="RefSeq" id="WP_311593677.1">
    <property type="nucleotide sequence ID" value="NZ_JAVRHV010000004.1"/>
</dbReference>
<protein>
    <submittedName>
        <fullName evidence="2">DinB family protein</fullName>
    </submittedName>
</protein>
<dbReference type="SUPFAM" id="SSF109854">
    <property type="entry name" value="DinB/YfiT-like putative metalloenzymes"/>
    <property type="match status" value="1"/>
</dbReference>
<gene>
    <name evidence="2" type="ORF">RM519_10080</name>
</gene>
<evidence type="ECO:0000259" key="1">
    <source>
        <dbReference type="Pfam" id="PF12867"/>
    </source>
</evidence>
<reference evidence="2 3" key="1">
    <citation type="submission" date="2023-09" db="EMBL/GenBank/DDBJ databases">
        <authorList>
            <person name="Rey-Velasco X."/>
        </authorList>
    </citation>
    <scope>NUCLEOTIDE SEQUENCE [LARGE SCALE GENOMIC DNA]</scope>
    <source>
        <strain evidence="2 3">P050</strain>
    </source>
</reference>
<dbReference type="InterPro" id="IPR034660">
    <property type="entry name" value="DinB/YfiT-like"/>
</dbReference>
<proteinExistence type="predicted"/>
<comment type="caution">
    <text evidence="2">The sequence shown here is derived from an EMBL/GenBank/DDBJ whole genome shotgun (WGS) entry which is preliminary data.</text>
</comment>
<sequence>MTIKDLTKDEYFNYYQTYIAKVKEHDLVEGLVQNKMETVSLLESLSEEKFDYAYDIDKWTIKELLLHIIDTERIFANRALRIARNDQVHLPGFDQDEFNNYAEANSRTKTDLIEDFIAARNNTIALFKSFSESMLTNIGIASDHKLSTRAAGFIIIGHENHHIEILRERYL</sequence>
<dbReference type="Pfam" id="PF12867">
    <property type="entry name" value="DinB_2"/>
    <property type="match status" value="1"/>
</dbReference>
<dbReference type="InterPro" id="IPR024775">
    <property type="entry name" value="DinB-like"/>
</dbReference>
<dbReference type="Proteomes" id="UP001252186">
    <property type="component" value="Unassembled WGS sequence"/>
</dbReference>
<accession>A0ABU2Y7C2</accession>
<evidence type="ECO:0000313" key="2">
    <source>
        <dbReference type="EMBL" id="MDT0553592.1"/>
    </source>
</evidence>
<name>A0ABU2Y7C2_9FLAO</name>
<keyword evidence="3" id="KW-1185">Reference proteome</keyword>
<organism evidence="2 3">
    <name type="scientific">Urechidicola vernalis</name>
    <dbReference type="NCBI Taxonomy" id="3075600"/>
    <lineage>
        <taxon>Bacteria</taxon>
        <taxon>Pseudomonadati</taxon>
        <taxon>Bacteroidota</taxon>
        <taxon>Flavobacteriia</taxon>
        <taxon>Flavobacteriales</taxon>
        <taxon>Flavobacteriaceae</taxon>
        <taxon>Urechidicola</taxon>
    </lineage>
</organism>
<evidence type="ECO:0000313" key="3">
    <source>
        <dbReference type="Proteomes" id="UP001252186"/>
    </source>
</evidence>
<feature type="domain" description="DinB-like" evidence="1">
    <location>
        <begin position="32"/>
        <end position="165"/>
    </location>
</feature>